<sequence length="108" mass="12363">MDDGSSHMPAQGGRWLTCEPAAYPSQSSFRRLHGNDIVAWPGHLGWRHPRHLVHANQRRSLIMPSPSSWTRPFTQPNQLWSPRTGLGGKHASGLDNIMPLRPRQRQWR</sequence>
<dbReference type="Proteomes" id="UP001232148">
    <property type="component" value="Unassembled WGS sequence"/>
</dbReference>
<feature type="region of interest" description="Disordered" evidence="1">
    <location>
        <begin position="66"/>
        <end position="108"/>
    </location>
</feature>
<dbReference type="EMBL" id="MU842815">
    <property type="protein sequence ID" value="KAK2034305.1"/>
    <property type="molecule type" value="Genomic_DNA"/>
</dbReference>
<evidence type="ECO:0000313" key="2">
    <source>
        <dbReference type="EMBL" id="KAK2034305.1"/>
    </source>
</evidence>
<name>A0AAD9M8Y1_9PEZI</name>
<reference evidence="2" key="1">
    <citation type="submission" date="2021-06" db="EMBL/GenBank/DDBJ databases">
        <title>Comparative genomics, transcriptomics and evolutionary studies reveal genomic signatures of adaptation to plant cell wall in hemibiotrophic fungi.</title>
        <authorList>
            <consortium name="DOE Joint Genome Institute"/>
            <person name="Baroncelli R."/>
            <person name="Diaz J.F."/>
            <person name="Benocci T."/>
            <person name="Peng M."/>
            <person name="Battaglia E."/>
            <person name="Haridas S."/>
            <person name="Andreopoulos W."/>
            <person name="Labutti K."/>
            <person name="Pangilinan J."/>
            <person name="Floch G.L."/>
            <person name="Makela M.R."/>
            <person name="Henrissat B."/>
            <person name="Grigoriev I.V."/>
            <person name="Crouch J.A."/>
            <person name="De Vries R.P."/>
            <person name="Sukno S.A."/>
            <person name="Thon M.R."/>
        </authorList>
    </citation>
    <scope>NUCLEOTIDE SEQUENCE</scope>
    <source>
        <strain evidence="2">MAFF235873</strain>
    </source>
</reference>
<organism evidence="2 3">
    <name type="scientific">Colletotrichum zoysiae</name>
    <dbReference type="NCBI Taxonomy" id="1216348"/>
    <lineage>
        <taxon>Eukaryota</taxon>
        <taxon>Fungi</taxon>
        <taxon>Dikarya</taxon>
        <taxon>Ascomycota</taxon>
        <taxon>Pezizomycotina</taxon>
        <taxon>Sordariomycetes</taxon>
        <taxon>Hypocreomycetidae</taxon>
        <taxon>Glomerellales</taxon>
        <taxon>Glomerellaceae</taxon>
        <taxon>Colletotrichum</taxon>
        <taxon>Colletotrichum graminicola species complex</taxon>
    </lineage>
</organism>
<evidence type="ECO:0000313" key="3">
    <source>
        <dbReference type="Proteomes" id="UP001232148"/>
    </source>
</evidence>
<feature type="compositionally biased region" description="Polar residues" evidence="1">
    <location>
        <begin position="66"/>
        <end position="81"/>
    </location>
</feature>
<evidence type="ECO:0000256" key="1">
    <source>
        <dbReference type="SAM" id="MobiDB-lite"/>
    </source>
</evidence>
<dbReference type="AlphaFoldDB" id="A0AAD9M8Y1"/>
<proteinExistence type="predicted"/>
<gene>
    <name evidence="2" type="ORF">LX32DRAFT_419203</name>
</gene>
<keyword evidence="3" id="KW-1185">Reference proteome</keyword>
<comment type="caution">
    <text evidence="2">The sequence shown here is derived from an EMBL/GenBank/DDBJ whole genome shotgun (WGS) entry which is preliminary data.</text>
</comment>
<protein>
    <submittedName>
        <fullName evidence="2">Uncharacterized protein</fullName>
    </submittedName>
</protein>
<accession>A0AAD9M8Y1</accession>